<keyword evidence="2" id="KW-1185">Reference proteome</keyword>
<dbReference type="EMBL" id="RIBY02001090">
    <property type="protein sequence ID" value="KAH9833366.1"/>
    <property type="molecule type" value="Genomic_DNA"/>
</dbReference>
<comment type="caution">
    <text evidence="1">The sequence shown here is derived from an EMBL/GenBank/DDBJ whole genome shotgun (WGS) entry which is preliminary data.</text>
</comment>
<gene>
    <name evidence="1" type="ORF">Tdes44962_MAKER08789</name>
</gene>
<dbReference type="Proteomes" id="UP001138500">
    <property type="component" value="Unassembled WGS sequence"/>
</dbReference>
<evidence type="ECO:0000313" key="2">
    <source>
        <dbReference type="Proteomes" id="UP001138500"/>
    </source>
</evidence>
<protein>
    <submittedName>
        <fullName evidence="1">Uncharacterized protein</fullName>
    </submittedName>
</protein>
<reference evidence="1 2" key="1">
    <citation type="journal article" date="2018" name="IMA Fungus">
        <title>IMA Genome-F 10: Nine draft genome sequences of Claviceps purpurea s.lat., including C. arundinis, C. humidiphila, and C. cf. spartinae, pseudomolecules for the pitch canker pathogen Fusarium circinatum, draft genome of Davidsoniella eucalypti, Grosmannia galeiformis, Quambalaria eucalypti, and Teratosphaeria destructans.</title>
        <authorList>
            <person name="Wingfield B.D."/>
            <person name="Liu M."/>
            <person name="Nguyen H.D."/>
            <person name="Lane F.A."/>
            <person name="Morgan S.W."/>
            <person name="De Vos L."/>
            <person name="Wilken P.M."/>
            <person name="Duong T.A."/>
            <person name="Aylward J."/>
            <person name="Coetzee M.P."/>
            <person name="Dadej K."/>
            <person name="De Beer Z.W."/>
            <person name="Findlay W."/>
            <person name="Havenga M."/>
            <person name="Kolarik M."/>
            <person name="Menzies J.G."/>
            <person name="Naidoo K."/>
            <person name="Pochopski O."/>
            <person name="Shoukouhi P."/>
            <person name="Santana Q.C."/>
            <person name="Seifert K.A."/>
            <person name="Soal N."/>
            <person name="Steenkamp E.T."/>
            <person name="Tatham C.T."/>
            <person name="van der Nest M.A."/>
            <person name="Wingfield M.J."/>
        </authorList>
    </citation>
    <scope>NUCLEOTIDE SEQUENCE [LARGE SCALE GENOMIC DNA]</scope>
    <source>
        <strain evidence="1">CMW44962</strain>
    </source>
</reference>
<reference evidence="1 2" key="2">
    <citation type="journal article" date="2021" name="Curr. Genet.">
        <title>Genetic response to nitrogen starvation in the aggressive Eucalyptus foliar pathogen Teratosphaeria destructans.</title>
        <authorList>
            <person name="Havenga M."/>
            <person name="Wingfield B.D."/>
            <person name="Wingfield M.J."/>
            <person name="Dreyer L.L."/>
            <person name="Roets F."/>
            <person name="Aylward J."/>
        </authorList>
    </citation>
    <scope>NUCLEOTIDE SEQUENCE [LARGE SCALE GENOMIC DNA]</scope>
    <source>
        <strain evidence="1">CMW44962</strain>
    </source>
</reference>
<sequence length="63" mass="6972">MPYGEQLSGPTKASRMSRLKLDAETSWRRRAGDFVDVADSMMELAEHPGGSLMEITKGDLKES</sequence>
<proteinExistence type="predicted"/>
<accession>A0A9W7W4G4</accession>
<name>A0A9W7W4G4_9PEZI</name>
<dbReference type="AlphaFoldDB" id="A0A9W7W4G4"/>
<organism evidence="1 2">
    <name type="scientific">Teratosphaeria destructans</name>
    <dbReference type="NCBI Taxonomy" id="418781"/>
    <lineage>
        <taxon>Eukaryota</taxon>
        <taxon>Fungi</taxon>
        <taxon>Dikarya</taxon>
        <taxon>Ascomycota</taxon>
        <taxon>Pezizomycotina</taxon>
        <taxon>Dothideomycetes</taxon>
        <taxon>Dothideomycetidae</taxon>
        <taxon>Mycosphaerellales</taxon>
        <taxon>Teratosphaeriaceae</taxon>
        <taxon>Teratosphaeria</taxon>
    </lineage>
</organism>
<evidence type="ECO:0000313" key="1">
    <source>
        <dbReference type="EMBL" id="KAH9833366.1"/>
    </source>
</evidence>